<sequence>MPDYEPVYTPQHPKAPCFHHDNAPPLSSPTPLLPHHRRLPTPTTTIVHVHGPSSPPQPDSQGRHPALSSTVPPHAPRPFPYSLASGAGSAGPRADRLSDAHRQGIGTAASGRGGSGVRREVIGFDVERRTEEGGAGSKRGGEIHRQADRLALYLCEFCAGGFCGHSSISLISSSWASRSAGT</sequence>
<dbReference type="AlphaFoldDB" id="A0AA39GML2"/>
<reference evidence="2" key="1">
    <citation type="submission" date="2022-10" db="EMBL/GenBank/DDBJ databases">
        <title>Determination and structural analysis of whole genome sequence of Sarocladium strictum F4-1.</title>
        <authorList>
            <person name="Hu L."/>
            <person name="Jiang Y."/>
        </authorList>
    </citation>
    <scope>NUCLEOTIDE SEQUENCE</scope>
    <source>
        <strain evidence="2">F4-1</strain>
    </source>
</reference>
<accession>A0AA39GML2</accession>
<feature type="compositionally biased region" description="Basic and acidic residues" evidence="1">
    <location>
        <begin position="117"/>
        <end position="132"/>
    </location>
</feature>
<evidence type="ECO:0000313" key="3">
    <source>
        <dbReference type="Proteomes" id="UP001175261"/>
    </source>
</evidence>
<organism evidence="2 3">
    <name type="scientific">Sarocladium strictum</name>
    <name type="common">Black bundle disease fungus</name>
    <name type="synonym">Acremonium strictum</name>
    <dbReference type="NCBI Taxonomy" id="5046"/>
    <lineage>
        <taxon>Eukaryota</taxon>
        <taxon>Fungi</taxon>
        <taxon>Dikarya</taxon>
        <taxon>Ascomycota</taxon>
        <taxon>Pezizomycotina</taxon>
        <taxon>Sordariomycetes</taxon>
        <taxon>Hypocreomycetidae</taxon>
        <taxon>Hypocreales</taxon>
        <taxon>Sarocladiaceae</taxon>
        <taxon>Sarocladium</taxon>
    </lineage>
</organism>
<keyword evidence="3" id="KW-1185">Reference proteome</keyword>
<feature type="region of interest" description="Disordered" evidence="1">
    <location>
        <begin position="1"/>
        <end position="140"/>
    </location>
</feature>
<evidence type="ECO:0000313" key="2">
    <source>
        <dbReference type="EMBL" id="KAK0390006.1"/>
    </source>
</evidence>
<protein>
    <submittedName>
        <fullName evidence="2">Uncharacterized protein</fullName>
    </submittedName>
</protein>
<feature type="compositionally biased region" description="Basic and acidic residues" evidence="1">
    <location>
        <begin position="93"/>
        <end position="102"/>
    </location>
</feature>
<comment type="caution">
    <text evidence="2">The sequence shown here is derived from an EMBL/GenBank/DDBJ whole genome shotgun (WGS) entry which is preliminary data.</text>
</comment>
<dbReference type="Proteomes" id="UP001175261">
    <property type="component" value="Unassembled WGS sequence"/>
</dbReference>
<proteinExistence type="predicted"/>
<name>A0AA39GML2_SARSR</name>
<evidence type="ECO:0000256" key="1">
    <source>
        <dbReference type="SAM" id="MobiDB-lite"/>
    </source>
</evidence>
<gene>
    <name evidence="2" type="ORF">NLU13_3579</name>
</gene>
<dbReference type="EMBL" id="JAPDFR010000002">
    <property type="protein sequence ID" value="KAK0390006.1"/>
    <property type="molecule type" value="Genomic_DNA"/>
</dbReference>